<evidence type="ECO:0000313" key="3">
    <source>
        <dbReference type="EMBL" id="HJB57587.1"/>
    </source>
</evidence>
<sequence>MKRMFSALLLALSMLLALTACGGQTASEPTPTPSAAAPGSEITAPESDVAMQYISVEDAANVLDDESYVFFDVRKAADYDTSHIPGALSYDMDAAKNGDFDAGVATMQEAIDGLDKNIVVICYSGKTYAQATTNVLSALGYDMSKVYTLEGGFTAWSETYPDNVEA</sequence>
<dbReference type="PROSITE" id="PS50206">
    <property type="entry name" value="RHODANESE_3"/>
    <property type="match status" value="1"/>
</dbReference>
<dbReference type="GO" id="GO:0003824">
    <property type="term" value="F:catalytic activity"/>
    <property type="evidence" value="ECO:0007669"/>
    <property type="project" value="InterPro"/>
</dbReference>
<feature type="domain" description="Rhodanese" evidence="2">
    <location>
        <begin position="64"/>
        <end position="165"/>
    </location>
</feature>
<dbReference type="InterPro" id="IPR044684">
    <property type="entry name" value="STR17/STR18/HARC1-like"/>
</dbReference>
<dbReference type="Proteomes" id="UP000824208">
    <property type="component" value="Unassembled WGS sequence"/>
</dbReference>
<dbReference type="Gene3D" id="3.40.250.10">
    <property type="entry name" value="Rhodanese-like domain"/>
    <property type="match status" value="1"/>
</dbReference>
<keyword evidence="1" id="KW-0732">Signal</keyword>
<dbReference type="EMBL" id="DWYC01000075">
    <property type="protein sequence ID" value="HJB57587.1"/>
    <property type="molecule type" value="Genomic_DNA"/>
</dbReference>
<dbReference type="CDD" id="cd00158">
    <property type="entry name" value="RHOD"/>
    <property type="match status" value="1"/>
</dbReference>
<reference evidence="3" key="1">
    <citation type="journal article" date="2021" name="PeerJ">
        <title>Extensive microbial diversity within the chicken gut microbiome revealed by metagenomics and culture.</title>
        <authorList>
            <person name="Gilroy R."/>
            <person name="Ravi A."/>
            <person name="Getino M."/>
            <person name="Pursley I."/>
            <person name="Horton D.L."/>
            <person name="Alikhan N.F."/>
            <person name="Baker D."/>
            <person name="Gharbi K."/>
            <person name="Hall N."/>
            <person name="Watson M."/>
            <person name="Adriaenssens E.M."/>
            <person name="Foster-Nyarko E."/>
            <person name="Jarju S."/>
            <person name="Secka A."/>
            <person name="Antonio M."/>
            <person name="Oren A."/>
            <person name="Chaudhuri R.R."/>
            <person name="La Ragione R."/>
            <person name="Hildebrand F."/>
            <person name="Pallen M.J."/>
        </authorList>
    </citation>
    <scope>NUCLEOTIDE SEQUENCE</scope>
    <source>
        <strain evidence="3">CHK189-11263</strain>
    </source>
</reference>
<dbReference type="InterPro" id="IPR036873">
    <property type="entry name" value="Rhodanese-like_dom_sf"/>
</dbReference>
<organism evidence="3 4">
    <name type="scientific">Candidatus Flavonifractor intestinipullorum</name>
    <dbReference type="NCBI Taxonomy" id="2838587"/>
    <lineage>
        <taxon>Bacteria</taxon>
        <taxon>Bacillati</taxon>
        <taxon>Bacillota</taxon>
        <taxon>Clostridia</taxon>
        <taxon>Eubacteriales</taxon>
        <taxon>Oscillospiraceae</taxon>
        <taxon>Flavonifractor</taxon>
    </lineage>
</organism>
<evidence type="ECO:0000256" key="1">
    <source>
        <dbReference type="SAM" id="SignalP"/>
    </source>
</evidence>
<comment type="caution">
    <text evidence="3">The sequence shown here is derived from an EMBL/GenBank/DDBJ whole genome shotgun (WGS) entry which is preliminary data.</text>
</comment>
<gene>
    <name evidence="3" type="ORF">H9714_08560</name>
</gene>
<dbReference type="PANTHER" id="PTHR44542:SF14">
    <property type="entry name" value="PROTEIN HIGH ARSENIC CONTENT 1, MITOCHONDRIAL-RELATED"/>
    <property type="match status" value="1"/>
</dbReference>
<dbReference type="PANTHER" id="PTHR44542">
    <property type="entry name" value="THIOSULFATE SULFURTRANSFERASE 18"/>
    <property type="match status" value="1"/>
</dbReference>
<dbReference type="SUPFAM" id="SSF52821">
    <property type="entry name" value="Rhodanese/Cell cycle control phosphatase"/>
    <property type="match status" value="1"/>
</dbReference>
<dbReference type="SMART" id="SM00450">
    <property type="entry name" value="RHOD"/>
    <property type="match status" value="1"/>
</dbReference>
<name>A0A9D2MBH1_9FIRM</name>
<feature type="signal peptide" evidence="1">
    <location>
        <begin position="1"/>
        <end position="22"/>
    </location>
</feature>
<evidence type="ECO:0000313" key="4">
    <source>
        <dbReference type="Proteomes" id="UP000824208"/>
    </source>
</evidence>
<dbReference type="PROSITE" id="PS51257">
    <property type="entry name" value="PROKAR_LIPOPROTEIN"/>
    <property type="match status" value="1"/>
</dbReference>
<feature type="chain" id="PRO_5038801203" evidence="1">
    <location>
        <begin position="23"/>
        <end position="166"/>
    </location>
</feature>
<dbReference type="AlphaFoldDB" id="A0A9D2MBH1"/>
<dbReference type="Pfam" id="PF00581">
    <property type="entry name" value="Rhodanese"/>
    <property type="match status" value="1"/>
</dbReference>
<proteinExistence type="predicted"/>
<accession>A0A9D2MBH1</accession>
<reference evidence="3" key="2">
    <citation type="submission" date="2021-04" db="EMBL/GenBank/DDBJ databases">
        <authorList>
            <person name="Gilroy R."/>
        </authorList>
    </citation>
    <scope>NUCLEOTIDE SEQUENCE</scope>
    <source>
        <strain evidence="3">CHK189-11263</strain>
    </source>
</reference>
<protein>
    <submittedName>
        <fullName evidence="3">Rhodanese-like domain-containing protein</fullName>
    </submittedName>
</protein>
<evidence type="ECO:0000259" key="2">
    <source>
        <dbReference type="PROSITE" id="PS50206"/>
    </source>
</evidence>
<dbReference type="InterPro" id="IPR001763">
    <property type="entry name" value="Rhodanese-like_dom"/>
</dbReference>